<evidence type="ECO:0000313" key="1">
    <source>
        <dbReference type="EMBL" id="KAI3729029.1"/>
    </source>
</evidence>
<dbReference type="EMBL" id="CM042051">
    <property type="protein sequence ID" value="KAI3729029.1"/>
    <property type="molecule type" value="Genomic_DNA"/>
</dbReference>
<protein>
    <submittedName>
        <fullName evidence="1">Uncharacterized protein</fullName>
    </submittedName>
</protein>
<proteinExistence type="predicted"/>
<reference evidence="1 2" key="2">
    <citation type="journal article" date="2022" name="Mol. Ecol. Resour.">
        <title>The genomes of chicory, endive, great burdock and yacon provide insights into Asteraceae paleo-polyploidization history and plant inulin production.</title>
        <authorList>
            <person name="Fan W."/>
            <person name="Wang S."/>
            <person name="Wang H."/>
            <person name="Wang A."/>
            <person name="Jiang F."/>
            <person name="Liu H."/>
            <person name="Zhao H."/>
            <person name="Xu D."/>
            <person name="Zhang Y."/>
        </authorList>
    </citation>
    <scope>NUCLEOTIDE SEQUENCE [LARGE SCALE GENOMIC DNA]</scope>
    <source>
        <strain evidence="2">cv. Niubang</strain>
    </source>
</reference>
<sequence>MRKRKHIRVSEFTRNSYLHTAEQHFAQIKFCNFHDIEVQAIVVRCFPSEEQEHVSGVITKQDKMPYHLNLVELLRGQRRTNFGESDRPTGNDNWIEIEGLIIQRVVVQIHDGTAAIKTMLTSPIIEKFLTMTSTQIRNAEEAGENIQSIADKELNGQAIVAFARAYDAST</sequence>
<dbReference type="Proteomes" id="UP001055879">
    <property type="component" value="Linkage Group LG05"/>
</dbReference>
<accession>A0ACB9C424</accession>
<reference evidence="2" key="1">
    <citation type="journal article" date="2022" name="Mol. Ecol. Resour.">
        <title>The genomes of chicory, endive, great burdock and yacon provide insights into Asteraceae palaeo-polyploidization history and plant inulin production.</title>
        <authorList>
            <person name="Fan W."/>
            <person name="Wang S."/>
            <person name="Wang H."/>
            <person name="Wang A."/>
            <person name="Jiang F."/>
            <person name="Liu H."/>
            <person name="Zhao H."/>
            <person name="Xu D."/>
            <person name="Zhang Y."/>
        </authorList>
    </citation>
    <scope>NUCLEOTIDE SEQUENCE [LARGE SCALE GENOMIC DNA]</scope>
    <source>
        <strain evidence="2">cv. Niubang</strain>
    </source>
</reference>
<comment type="caution">
    <text evidence="1">The sequence shown here is derived from an EMBL/GenBank/DDBJ whole genome shotgun (WGS) entry which is preliminary data.</text>
</comment>
<keyword evidence="2" id="KW-1185">Reference proteome</keyword>
<organism evidence="1 2">
    <name type="scientific">Arctium lappa</name>
    <name type="common">Greater burdock</name>
    <name type="synonym">Lappa major</name>
    <dbReference type="NCBI Taxonomy" id="4217"/>
    <lineage>
        <taxon>Eukaryota</taxon>
        <taxon>Viridiplantae</taxon>
        <taxon>Streptophyta</taxon>
        <taxon>Embryophyta</taxon>
        <taxon>Tracheophyta</taxon>
        <taxon>Spermatophyta</taxon>
        <taxon>Magnoliopsida</taxon>
        <taxon>eudicotyledons</taxon>
        <taxon>Gunneridae</taxon>
        <taxon>Pentapetalae</taxon>
        <taxon>asterids</taxon>
        <taxon>campanulids</taxon>
        <taxon>Asterales</taxon>
        <taxon>Asteraceae</taxon>
        <taxon>Carduoideae</taxon>
        <taxon>Cardueae</taxon>
        <taxon>Arctiinae</taxon>
        <taxon>Arctium</taxon>
    </lineage>
</organism>
<name>A0ACB9C424_ARCLA</name>
<evidence type="ECO:0000313" key="2">
    <source>
        <dbReference type="Proteomes" id="UP001055879"/>
    </source>
</evidence>
<gene>
    <name evidence="1" type="ORF">L6452_17675</name>
</gene>